<proteinExistence type="predicted"/>
<dbReference type="AlphaFoldDB" id="A0A2M4B151"/>
<evidence type="ECO:0000313" key="2">
    <source>
        <dbReference type="EMBL" id="MBW46760.1"/>
    </source>
</evidence>
<accession>A0A2M4B151</accession>
<dbReference type="EMBL" id="GGFK01013439">
    <property type="protein sequence ID" value="MBW46760.1"/>
    <property type="molecule type" value="Transcribed_RNA"/>
</dbReference>
<evidence type="ECO:0000256" key="1">
    <source>
        <dbReference type="SAM" id="SignalP"/>
    </source>
</evidence>
<keyword evidence="1" id="KW-0732">Signal</keyword>
<feature type="chain" id="PRO_5014617244" evidence="1">
    <location>
        <begin position="17"/>
        <end position="87"/>
    </location>
</feature>
<name>A0A2M4B151_9DIPT</name>
<reference evidence="2" key="1">
    <citation type="submission" date="2018-01" db="EMBL/GenBank/DDBJ databases">
        <title>An insight into the sialome of Amazonian anophelines.</title>
        <authorList>
            <person name="Ribeiro J.M."/>
            <person name="Scarpassa V."/>
            <person name="Calvo E."/>
        </authorList>
    </citation>
    <scope>NUCLEOTIDE SEQUENCE</scope>
    <source>
        <tissue evidence="2">Salivary glands</tissue>
    </source>
</reference>
<organism evidence="2">
    <name type="scientific">Anopheles triannulatus</name>
    <dbReference type="NCBI Taxonomy" id="58253"/>
    <lineage>
        <taxon>Eukaryota</taxon>
        <taxon>Metazoa</taxon>
        <taxon>Ecdysozoa</taxon>
        <taxon>Arthropoda</taxon>
        <taxon>Hexapoda</taxon>
        <taxon>Insecta</taxon>
        <taxon>Pterygota</taxon>
        <taxon>Neoptera</taxon>
        <taxon>Endopterygota</taxon>
        <taxon>Diptera</taxon>
        <taxon>Nematocera</taxon>
        <taxon>Culicoidea</taxon>
        <taxon>Culicidae</taxon>
        <taxon>Anophelinae</taxon>
        <taxon>Anopheles</taxon>
    </lineage>
</organism>
<protein>
    <submittedName>
        <fullName evidence="2">Putative secreted protein</fullName>
    </submittedName>
</protein>
<sequence>MFLLLLLLLLLQVTLPLYCSLSLSHTHSRMRCECGTASLLLCAATCEVVPRFPAPDGLWIQSTTTTIMGTRFRGSHRLHTLHTAPST</sequence>
<feature type="signal peptide" evidence="1">
    <location>
        <begin position="1"/>
        <end position="16"/>
    </location>
</feature>